<feature type="chain" id="PRO_5024363849" description="Hybrid sensor histidine kinase/response regulator" evidence="1">
    <location>
        <begin position="22"/>
        <end position="112"/>
    </location>
</feature>
<dbReference type="Gene3D" id="2.130.10.10">
    <property type="entry name" value="YVTN repeat-like/Quinoprotein amine dehydrogenase"/>
    <property type="match status" value="1"/>
</dbReference>
<reference evidence="2 3" key="1">
    <citation type="journal article" date="2019" name="Nat. Med.">
        <title>A library of human gut bacterial isolates paired with longitudinal multiomics data enables mechanistic microbiome research.</title>
        <authorList>
            <person name="Poyet M."/>
            <person name="Groussin M."/>
            <person name="Gibbons S.M."/>
            <person name="Avila-Pacheco J."/>
            <person name="Jiang X."/>
            <person name="Kearney S.M."/>
            <person name="Perrotta A.R."/>
            <person name="Berdy B."/>
            <person name="Zhao S."/>
            <person name="Lieberman T.D."/>
            <person name="Swanson P.K."/>
            <person name="Smith M."/>
            <person name="Roesemann S."/>
            <person name="Alexander J.E."/>
            <person name="Rich S.A."/>
            <person name="Livny J."/>
            <person name="Vlamakis H."/>
            <person name="Clish C."/>
            <person name="Bullock K."/>
            <person name="Deik A."/>
            <person name="Scott J."/>
            <person name="Pierce K.A."/>
            <person name="Xavier R.J."/>
            <person name="Alm E.J."/>
        </authorList>
    </citation>
    <scope>NUCLEOTIDE SEQUENCE [LARGE SCALE GENOMIC DNA]</scope>
    <source>
        <strain evidence="2 3">BIOML-A163</strain>
    </source>
</reference>
<accession>A0A5M5BTD7</accession>
<evidence type="ECO:0000313" key="2">
    <source>
        <dbReference type="EMBL" id="KAA3934970.1"/>
    </source>
</evidence>
<dbReference type="InterPro" id="IPR011110">
    <property type="entry name" value="Reg_prop"/>
</dbReference>
<dbReference type="EMBL" id="VWLE01000761">
    <property type="protein sequence ID" value="KAA3934970.1"/>
    <property type="molecule type" value="Genomic_DNA"/>
</dbReference>
<gene>
    <name evidence="2" type="ORF">F3D71_28525</name>
</gene>
<evidence type="ECO:0000256" key="1">
    <source>
        <dbReference type="SAM" id="SignalP"/>
    </source>
</evidence>
<evidence type="ECO:0008006" key="4">
    <source>
        <dbReference type="Google" id="ProtNLM"/>
    </source>
</evidence>
<keyword evidence="1" id="KW-0732">Signal</keyword>
<dbReference type="Pfam" id="PF07494">
    <property type="entry name" value="Reg_prop"/>
    <property type="match status" value="2"/>
</dbReference>
<evidence type="ECO:0000313" key="3">
    <source>
        <dbReference type="Proteomes" id="UP000323717"/>
    </source>
</evidence>
<dbReference type="AlphaFoldDB" id="A0A5M5BTD7"/>
<name>A0A5M5BTD7_BACOV</name>
<comment type="caution">
    <text evidence="2">The sequence shown here is derived from an EMBL/GenBank/DDBJ whole genome shotgun (WGS) entry which is preliminary data.</text>
</comment>
<sequence>MSSLNKIAICLLFLCAGVNYAFSDIPEQINFSYISINEGLSQSTVFSIDQDQRGNMWFATYDGVNKYDGYSFTVYQHNEDDPNSIANDISRIVKADSQGRVWIGTRDGLSYY</sequence>
<protein>
    <recommendedName>
        <fullName evidence="4">Hybrid sensor histidine kinase/response regulator</fullName>
    </recommendedName>
</protein>
<organism evidence="2 3">
    <name type="scientific">Bacteroides ovatus</name>
    <dbReference type="NCBI Taxonomy" id="28116"/>
    <lineage>
        <taxon>Bacteria</taxon>
        <taxon>Pseudomonadati</taxon>
        <taxon>Bacteroidota</taxon>
        <taxon>Bacteroidia</taxon>
        <taxon>Bacteroidales</taxon>
        <taxon>Bacteroidaceae</taxon>
        <taxon>Bacteroides</taxon>
    </lineage>
</organism>
<proteinExistence type="predicted"/>
<dbReference type="SUPFAM" id="SSF63829">
    <property type="entry name" value="Calcium-dependent phosphotriesterase"/>
    <property type="match status" value="1"/>
</dbReference>
<dbReference type="Proteomes" id="UP000323717">
    <property type="component" value="Unassembled WGS sequence"/>
</dbReference>
<feature type="signal peptide" evidence="1">
    <location>
        <begin position="1"/>
        <end position="21"/>
    </location>
</feature>
<feature type="non-terminal residue" evidence="2">
    <location>
        <position position="112"/>
    </location>
</feature>
<dbReference type="InterPro" id="IPR015943">
    <property type="entry name" value="WD40/YVTN_repeat-like_dom_sf"/>
</dbReference>